<dbReference type="SMART" id="SM00487">
    <property type="entry name" value="DEXDc"/>
    <property type="match status" value="1"/>
</dbReference>
<dbReference type="InterPro" id="IPR027417">
    <property type="entry name" value="P-loop_NTPase"/>
</dbReference>
<evidence type="ECO:0000313" key="5">
    <source>
        <dbReference type="EMBL" id="NNV56555.1"/>
    </source>
</evidence>
<reference evidence="5" key="1">
    <citation type="submission" date="2019-10" db="EMBL/GenBank/DDBJ databases">
        <title>Draft genome sequence of Panacibacter sp. KCS-6.</title>
        <authorList>
            <person name="Yim K.J."/>
        </authorList>
    </citation>
    <scope>NUCLEOTIDE SEQUENCE</scope>
    <source>
        <strain evidence="5">KCS-6</strain>
    </source>
</reference>
<dbReference type="GO" id="GO:0004386">
    <property type="term" value="F:helicase activity"/>
    <property type="evidence" value="ECO:0007669"/>
    <property type="project" value="UniProtKB-KW"/>
</dbReference>
<feature type="domain" description="Helicase C-terminal" evidence="4">
    <location>
        <begin position="794"/>
        <end position="951"/>
    </location>
</feature>
<keyword evidence="5" id="KW-0347">Helicase</keyword>
<dbReference type="Pfam" id="PF00271">
    <property type="entry name" value="Helicase_C"/>
    <property type="match status" value="1"/>
</dbReference>
<feature type="domain" description="Helicase ATP-binding" evidence="3">
    <location>
        <begin position="511"/>
        <end position="670"/>
    </location>
</feature>
<gene>
    <name evidence="5" type="ORF">GD597_13870</name>
</gene>
<dbReference type="CDD" id="cd18012">
    <property type="entry name" value="DEXQc_arch_SWI2_SNF2"/>
    <property type="match status" value="1"/>
</dbReference>
<keyword evidence="6" id="KW-1185">Reference proteome</keyword>
<dbReference type="AlphaFoldDB" id="A0A8J8JUQ8"/>
<dbReference type="Gene3D" id="3.40.50.10810">
    <property type="entry name" value="Tandem AAA-ATPase domain"/>
    <property type="match status" value="1"/>
</dbReference>
<proteinExistence type="predicted"/>
<evidence type="ECO:0000259" key="3">
    <source>
        <dbReference type="PROSITE" id="PS51192"/>
    </source>
</evidence>
<evidence type="ECO:0000256" key="2">
    <source>
        <dbReference type="SAM" id="MobiDB-lite"/>
    </source>
</evidence>
<evidence type="ECO:0000259" key="4">
    <source>
        <dbReference type="PROSITE" id="PS51194"/>
    </source>
</evidence>
<dbReference type="InterPro" id="IPR014001">
    <property type="entry name" value="Helicase_ATP-bd"/>
</dbReference>
<dbReference type="InterPro" id="IPR000330">
    <property type="entry name" value="SNF2_N"/>
</dbReference>
<keyword evidence="5" id="KW-0547">Nucleotide-binding</keyword>
<dbReference type="Gene3D" id="3.40.50.300">
    <property type="entry name" value="P-loop containing nucleotide triphosphate hydrolases"/>
    <property type="match status" value="1"/>
</dbReference>
<dbReference type="Proteomes" id="UP000598971">
    <property type="component" value="Unassembled WGS sequence"/>
</dbReference>
<accession>A0A8J8JUQ8</accession>
<dbReference type="Pfam" id="PF00176">
    <property type="entry name" value="SNF2-rel_dom"/>
    <property type="match status" value="1"/>
</dbReference>
<organism evidence="5 6">
    <name type="scientific">Limnovirga soli</name>
    <dbReference type="NCBI Taxonomy" id="2656915"/>
    <lineage>
        <taxon>Bacteria</taxon>
        <taxon>Pseudomonadati</taxon>
        <taxon>Bacteroidota</taxon>
        <taxon>Chitinophagia</taxon>
        <taxon>Chitinophagales</taxon>
        <taxon>Chitinophagaceae</taxon>
        <taxon>Limnovirga</taxon>
    </lineage>
</organism>
<dbReference type="PROSITE" id="PS51194">
    <property type="entry name" value="HELICASE_CTER"/>
    <property type="match status" value="1"/>
</dbReference>
<feature type="region of interest" description="Disordered" evidence="2">
    <location>
        <begin position="1"/>
        <end position="21"/>
    </location>
</feature>
<dbReference type="SMART" id="SM00490">
    <property type="entry name" value="HELICc"/>
    <property type="match status" value="1"/>
</dbReference>
<keyword evidence="5" id="KW-0067">ATP-binding</keyword>
<dbReference type="InterPro" id="IPR001650">
    <property type="entry name" value="Helicase_C-like"/>
</dbReference>
<protein>
    <submittedName>
        <fullName evidence="5">ATP-dependent helicase</fullName>
    </submittedName>
</protein>
<dbReference type="RefSeq" id="WP_171608495.1">
    <property type="nucleotide sequence ID" value="NZ_WHPF01000009.1"/>
</dbReference>
<keyword evidence="1" id="KW-0378">Hydrolase</keyword>
<name>A0A8J8JUQ8_9BACT</name>
<dbReference type="CDD" id="cd18793">
    <property type="entry name" value="SF2_C_SNF"/>
    <property type="match status" value="1"/>
</dbReference>
<sequence>MHLGKPKSSVSKKQTSTPGLLIDVSGKTGKPVHVKGLIVHQQNGSRDIKVFPLTGTYSMLPFKYLPAAVYAVVEAFAQEKIFAAWQKNYPLQKAVAIHELPYNQLRNHQYGLFSNIKPYVSLITWFYQAVDDMLITTTVLKPAVLSNYLPVLSFVCIRLPHGRIRILAMVNINDVSYHASDFKQHDFLLQSKAEFFLLKPEDADTLGQFPNGFMDTTEKEWPAFMQQVVQPLATRYEVNTRAVIKVEEIETQPQCKLYLSELNNSFLMLRMHWQYGEYELENAPEKVTVLTNETGEIHIKRAIEEEQTILGFIRSCHKKFEQQRNDYFYLSFDEAAKSQWFVKFYRKLIDKDIPVYGMEHLQHFRYNLHTPVITVTHKGNGIDWFDLQVTIAYGDEQVALADLQKAIFNRQSFLLLKDGTIGAIPEEWLTQYALLFRLGKTDKNSLRLSKVHWSVLQSMGGDDTIANQVIPLSQREKWNRVQEADESVFELPKQINASLRDYQKAGYNWMALLDEMQWGGCLADDMGLGKTLQTITFLQHIVNKYPDEKHLIICPTSLLYNWENELKKFAPQLTFIIHHGPQRVCDITTWQPYNIIISSYGTVRSDIELLQDYFFGYIVLDESHSIKNPVSQVTKAVQLLQSRNRIILSGTPIQNNTFDLYAQMHFLNPGLLGSREFFKAEFANPIDKFGNKEKAAQLRKIIYPFLLRRTKEQVAKDLPSKTEITLWCEMGAAQRKVYDAVKNYYRDSLLNRIEQEGVGKNAIYILEGLTRLRQVCNAPQLLKDENIAITESVKMDELLSELEENIGNHKVLVFSQFTGMLQLIARAMEERFIPYLYLDGGTPADKRNELVQQFQTKADEQVFLISLKAGGVGLTLTAADYVYLVDPWWNPAAEQQAIDRTHRIGQQNKVFAYKMICKDTVEEKILALQERKKSLADDLISEETGFVKKLTADDISFLFS</sequence>
<evidence type="ECO:0000313" key="6">
    <source>
        <dbReference type="Proteomes" id="UP000598971"/>
    </source>
</evidence>
<evidence type="ECO:0000256" key="1">
    <source>
        <dbReference type="ARBA" id="ARBA00022801"/>
    </source>
</evidence>
<dbReference type="GO" id="GO:0016787">
    <property type="term" value="F:hydrolase activity"/>
    <property type="evidence" value="ECO:0007669"/>
    <property type="project" value="UniProtKB-KW"/>
</dbReference>
<dbReference type="PANTHER" id="PTHR10799">
    <property type="entry name" value="SNF2/RAD54 HELICASE FAMILY"/>
    <property type="match status" value="1"/>
</dbReference>
<dbReference type="PROSITE" id="PS51192">
    <property type="entry name" value="HELICASE_ATP_BIND_1"/>
    <property type="match status" value="1"/>
</dbReference>
<dbReference type="InterPro" id="IPR049730">
    <property type="entry name" value="SNF2/RAD54-like_C"/>
</dbReference>
<dbReference type="InterPro" id="IPR038718">
    <property type="entry name" value="SNF2-like_sf"/>
</dbReference>
<comment type="caution">
    <text evidence="5">The sequence shown here is derived from an EMBL/GenBank/DDBJ whole genome shotgun (WGS) entry which is preliminary data.</text>
</comment>
<dbReference type="GO" id="GO:0005524">
    <property type="term" value="F:ATP binding"/>
    <property type="evidence" value="ECO:0007669"/>
    <property type="project" value="InterPro"/>
</dbReference>
<dbReference type="SUPFAM" id="SSF52540">
    <property type="entry name" value="P-loop containing nucleoside triphosphate hydrolases"/>
    <property type="match status" value="2"/>
</dbReference>
<dbReference type="EMBL" id="WHPF01000009">
    <property type="protein sequence ID" value="NNV56555.1"/>
    <property type="molecule type" value="Genomic_DNA"/>
</dbReference>
<feature type="compositionally biased region" description="Polar residues" evidence="2">
    <location>
        <begin position="8"/>
        <end position="18"/>
    </location>
</feature>